<dbReference type="Gene3D" id="3.40.605.10">
    <property type="entry name" value="Aldehyde Dehydrogenase, Chain A, domain 1"/>
    <property type="match status" value="1"/>
</dbReference>
<dbReference type="InterPro" id="IPR016162">
    <property type="entry name" value="Ald_DH_N"/>
</dbReference>
<dbReference type="Gene3D" id="3.40.309.10">
    <property type="entry name" value="Aldehyde Dehydrogenase, Chain A, domain 2"/>
    <property type="match status" value="1"/>
</dbReference>
<feature type="active site" evidence="2">
    <location>
        <position position="257"/>
    </location>
</feature>
<gene>
    <name evidence="5" type="ORF">GCM10023175_52510</name>
</gene>
<evidence type="ECO:0000256" key="3">
    <source>
        <dbReference type="RuleBase" id="RU003345"/>
    </source>
</evidence>
<dbReference type="InterPro" id="IPR029510">
    <property type="entry name" value="Ald_DH_CS_GLU"/>
</dbReference>
<proteinExistence type="inferred from homology"/>
<sequence length="488" mass="50403">MAVSDADITILPDASPLIGSERRGTTSGGTHDHIYPATGRVTVAVPLAGALEVDEAITTARRALPAWRNTTADTRRRILLDIAAAVRTHAAELTALQVAENGTPSAVAAFSAGVVADSLEYYGGWVDKAGGEVHPMWPAPALDYSLREPLGVVGVIIPWNSPLYTLGSVVAPALAAGNCVVVKPPELTPFTAARFADLALAAGLPSGVLNILPGGAEAGSALVSHPGLDKIHFTGSGRTAGAILAAAAATLVPVGLELGGKSPNIVFADADIEAAVGQTVSAVLSLSGQGCINGTRVLVEDRAYDDVVERCRVALRQASVGDPALTSTVVGPVIDERSCVRILDTIDRAQENKDGTLITGGGRCQGDLAAGYFLEPTLFADVKPDADIAREEIFGPVLSIMRFGTETEALELANDTPYGLAAYVQTNDVKRAHRLAAQLDAGMVWINGFGGLPPSLPFGGVKASGVGRLGGRSGLDEFSRTKNVWLAL</sequence>
<evidence type="ECO:0000259" key="4">
    <source>
        <dbReference type="Pfam" id="PF00171"/>
    </source>
</evidence>
<dbReference type="PANTHER" id="PTHR11699">
    <property type="entry name" value="ALDEHYDE DEHYDROGENASE-RELATED"/>
    <property type="match status" value="1"/>
</dbReference>
<dbReference type="SUPFAM" id="SSF53720">
    <property type="entry name" value="ALDH-like"/>
    <property type="match status" value="1"/>
</dbReference>
<comment type="caution">
    <text evidence="5">The sequence shown here is derived from an EMBL/GenBank/DDBJ whole genome shotgun (WGS) entry which is preliminary data.</text>
</comment>
<reference evidence="6" key="1">
    <citation type="journal article" date="2019" name="Int. J. Syst. Evol. Microbiol.">
        <title>The Global Catalogue of Microorganisms (GCM) 10K type strain sequencing project: providing services to taxonomists for standard genome sequencing and annotation.</title>
        <authorList>
            <consortium name="The Broad Institute Genomics Platform"/>
            <consortium name="The Broad Institute Genome Sequencing Center for Infectious Disease"/>
            <person name="Wu L."/>
            <person name="Ma J."/>
        </authorList>
    </citation>
    <scope>NUCLEOTIDE SEQUENCE [LARGE SCALE GENOMIC DNA]</scope>
    <source>
        <strain evidence="6">JCM 17906</strain>
    </source>
</reference>
<keyword evidence="6" id="KW-1185">Reference proteome</keyword>
<protein>
    <submittedName>
        <fullName evidence="5">Aldehyde dehydrogenase family protein</fullName>
    </submittedName>
</protein>
<dbReference type="InterPro" id="IPR016163">
    <property type="entry name" value="Ald_DH_C"/>
</dbReference>
<evidence type="ECO:0000313" key="5">
    <source>
        <dbReference type="EMBL" id="GAA4554493.1"/>
    </source>
</evidence>
<dbReference type="Proteomes" id="UP001501598">
    <property type="component" value="Unassembled WGS sequence"/>
</dbReference>
<comment type="similarity">
    <text evidence="3">Belongs to the aldehyde dehydrogenase family.</text>
</comment>
<accession>A0ABP8S0A6</accession>
<evidence type="ECO:0000313" key="6">
    <source>
        <dbReference type="Proteomes" id="UP001501598"/>
    </source>
</evidence>
<dbReference type="InterPro" id="IPR016161">
    <property type="entry name" value="Ald_DH/histidinol_DH"/>
</dbReference>
<dbReference type="InterPro" id="IPR015590">
    <property type="entry name" value="Aldehyde_DH_dom"/>
</dbReference>
<dbReference type="EMBL" id="BAABGT010000083">
    <property type="protein sequence ID" value="GAA4554493.1"/>
    <property type="molecule type" value="Genomic_DNA"/>
</dbReference>
<name>A0ABP8S0A6_9PSEU</name>
<dbReference type="PROSITE" id="PS00687">
    <property type="entry name" value="ALDEHYDE_DEHYDR_GLU"/>
    <property type="match status" value="1"/>
</dbReference>
<evidence type="ECO:0000256" key="1">
    <source>
        <dbReference type="ARBA" id="ARBA00023002"/>
    </source>
</evidence>
<dbReference type="Pfam" id="PF00171">
    <property type="entry name" value="Aldedh"/>
    <property type="match status" value="1"/>
</dbReference>
<feature type="domain" description="Aldehyde dehydrogenase" evidence="4">
    <location>
        <begin position="29"/>
        <end position="484"/>
    </location>
</feature>
<organism evidence="5 6">
    <name type="scientific">Pseudonocardia xishanensis</name>
    <dbReference type="NCBI Taxonomy" id="630995"/>
    <lineage>
        <taxon>Bacteria</taxon>
        <taxon>Bacillati</taxon>
        <taxon>Actinomycetota</taxon>
        <taxon>Actinomycetes</taxon>
        <taxon>Pseudonocardiales</taxon>
        <taxon>Pseudonocardiaceae</taxon>
        <taxon>Pseudonocardia</taxon>
    </lineage>
</organism>
<evidence type="ECO:0000256" key="2">
    <source>
        <dbReference type="PROSITE-ProRule" id="PRU10007"/>
    </source>
</evidence>
<dbReference type="RefSeq" id="WP_345424099.1">
    <property type="nucleotide sequence ID" value="NZ_BAABGT010000083.1"/>
</dbReference>
<keyword evidence="1 3" id="KW-0560">Oxidoreductase</keyword>